<dbReference type="InterPro" id="IPR000719">
    <property type="entry name" value="Prot_kinase_dom"/>
</dbReference>
<dbReference type="InterPro" id="IPR017441">
    <property type="entry name" value="Protein_kinase_ATP_BS"/>
</dbReference>
<dbReference type="FunFam" id="3.30.200.20:FF:000315">
    <property type="entry name" value="Calcium-dependent protein kinase 3"/>
    <property type="match status" value="1"/>
</dbReference>
<dbReference type="InterPro" id="IPR011009">
    <property type="entry name" value="Kinase-like_dom_sf"/>
</dbReference>
<feature type="region of interest" description="Disordered" evidence="8">
    <location>
        <begin position="326"/>
        <end position="349"/>
    </location>
</feature>
<reference evidence="10" key="1">
    <citation type="submission" date="2021-06" db="EMBL/GenBank/DDBJ databases">
        <authorList>
            <person name="Kallberg Y."/>
            <person name="Tangrot J."/>
            <person name="Rosling A."/>
        </authorList>
    </citation>
    <scope>NUCLEOTIDE SEQUENCE</scope>
    <source>
        <strain evidence="10">CL551</strain>
    </source>
</reference>
<protein>
    <submittedName>
        <fullName evidence="10">6955_t:CDS:1</fullName>
    </submittedName>
</protein>
<dbReference type="SUPFAM" id="SSF56112">
    <property type="entry name" value="Protein kinase-like (PK-like)"/>
    <property type="match status" value="1"/>
</dbReference>
<dbReference type="InterPro" id="IPR008271">
    <property type="entry name" value="Ser/Thr_kinase_AS"/>
</dbReference>
<evidence type="ECO:0000256" key="2">
    <source>
        <dbReference type="ARBA" id="ARBA00022679"/>
    </source>
</evidence>
<dbReference type="AlphaFoldDB" id="A0A9N9C139"/>
<dbReference type="PROSITE" id="PS50011">
    <property type="entry name" value="PROTEIN_KINASE_DOM"/>
    <property type="match status" value="1"/>
</dbReference>
<evidence type="ECO:0000256" key="7">
    <source>
        <dbReference type="RuleBase" id="RU000304"/>
    </source>
</evidence>
<name>A0A9N9C139_9GLOM</name>
<dbReference type="GO" id="GO:0004674">
    <property type="term" value="F:protein serine/threonine kinase activity"/>
    <property type="evidence" value="ECO:0007669"/>
    <property type="project" value="UniProtKB-KW"/>
</dbReference>
<evidence type="ECO:0000259" key="9">
    <source>
        <dbReference type="PROSITE" id="PS50011"/>
    </source>
</evidence>
<comment type="caution">
    <text evidence="10">The sequence shown here is derived from an EMBL/GenBank/DDBJ whole genome shotgun (WGS) entry which is preliminary data.</text>
</comment>
<evidence type="ECO:0000313" key="10">
    <source>
        <dbReference type="EMBL" id="CAG8583015.1"/>
    </source>
</evidence>
<evidence type="ECO:0000313" key="11">
    <source>
        <dbReference type="Proteomes" id="UP000789342"/>
    </source>
</evidence>
<evidence type="ECO:0000256" key="3">
    <source>
        <dbReference type="ARBA" id="ARBA00022741"/>
    </source>
</evidence>
<dbReference type="Proteomes" id="UP000789342">
    <property type="component" value="Unassembled WGS sequence"/>
</dbReference>
<evidence type="ECO:0000256" key="4">
    <source>
        <dbReference type="ARBA" id="ARBA00022777"/>
    </source>
</evidence>
<keyword evidence="1 7" id="KW-0723">Serine/threonine-protein kinase</keyword>
<keyword evidence="3 6" id="KW-0547">Nucleotide-binding</keyword>
<dbReference type="Gene3D" id="3.30.200.20">
    <property type="entry name" value="Phosphorylase Kinase, domain 1"/>
    <property type="match status" value="1"/>
</dbReference>
<dbReference type="EMBL" id="CAJVPV010005007">
    <property type="protein sequence ID" value="CAG8583015.1"/>
    <property type="molecule type" value="Genomic_DNA"/>
</dbReference>
<keyword evidence="2" id="KW-0808">Transferase</keyword>
<organism evidence="10 11">
    <name type="scientific">Acaulospora morrowiae</name>
    <dbReference type="NCBI Taxonomy" id="94023"/>
    <lineage>
        <taxon>Eukaryota</taxon>
        <taxon>Fungi</taxon>
        <taxon>Fungi incertae sedis</taxon>
        <taxon>Mucoromycota</taxon>
        <taxon>Glomeromycotina</taxon>
        <taxon>Glomeromycetes</taxon>
        <taxon>Diversisporales</taxon>
        <taxon>Acaulosporaceae</taxon>
        <taxon>Acaulospora</taxon>
    </lineage>
</organism>
<keyword evidence="5 6" id="KW-0067">ATP-binding</keyword>
<dbReference type="FunFam" id="1.10.510.10:FF:000026">
    <property type="entry name" value="Calcium/calmodulin-dependent protein kinase type 1"/>
    <property type="match status" value="1"/>
</dbReference>
<feature type="domain" description="Protein kinase" evidence="9">
    <location>
        <begin position="30"/>
        <end position="287"/>
    </location>
</feature>
<evidence type="ECO:0000256" key="5">
    <source>
        <dbReference type="ARBA" id="ARBA00022840"/>
    </source>
</evidence>
<dbReference type="PANTHER" id="PTHR24347">
    <property type="entry name" value="SERINE/THREONINE-PROTEIN KINASE"/>
    <property type="match status" value="1"/>
</dbReference>
<dbReference type="OrthoDB" id="40902at2759"/>
<accession>A0A9N9C139</accession>
<keyword evidence="4" id="KW-0418">Kinase</keyword>
<evidence type="ECO:0000256" key="6">
    <source>
        <dbReference type="PROSITE-ProRule" id="PRU10141"/>
    </source>
</evidence>
<dbReference type="GO" id="GO:0005524">
    <property type="term" value="F:ATP binding"/>
    <property type="evidence" value="ECO:0007669"/>
    <property type="project" value="UniProtKB-UniRule"/>
</dbReference>
<keyword evidence="11" id="KW-1185">Reference proteome</keyword>
<gene>
    <name evidence="10" type="ORF">AMORRO_LOCUS6995</name>
</gene>
<proteinExistence type="inferred from homology"/>
<evidence type="ECO:0000256" key="1">
    <source>
        <dbReference type="ARBA" id="ARBA00022527"/>
    </source>
</evidence>
<evidence type="ECO:0000256" key="8">
    <source>
        <dbReference type="SAM" id="MobiDB-lite"/>
    </source>
</evidence>
<dbReference type="PROSITE" id="PS00107">
    <property type="entry name" value="PROTEIN_KINASE_ATP"/>
    <property type="match status" value="1"/>
</dbReference>
<dbReference type="PROSITE" id="PS00108">
    <property type="entry name" value="PROTEIN_KINASE_ST"/>
    <property type="match status" value="1"/>
</dbReference>
<feature type="binding site" evidence="6">
    <location>
        <position position="59"/>
    </location>
    <ligand>
        <name>ATP</name>
        <dbReference type="ChEBI" id="CHEBI:30616"/>
    </ligand>
</feature>
<dbReference type="SMART" id="SM00220">
    <property type="entry name" value="S_TKc"/>
    <property type="match status" value="1"/>
</dbReference>
<sequence length="349" mass="39641">MASILNKILGLFKTKDREDVQIPYNFEKRYRILKVIGTGSFAIVKECVDKTTGKSYALKIISKKSIKGKEQMLATEQKILEKIHHPNLVTLVDFFETKEGVFIVTDLARGGELFEQLQNKRSYTEQDAANLVRQILDGVSYLHDNGIVHRDLKPENLLFKDKSEDSELLITDFGLSKILKSNNDILLTACGTPGYVAPEVLTQNGHGKPVDIWSIGVITYTLLCGYPPFYGEDQNSLFESIMSGAYEYDDYEWLDISSTAKDLIDKMLTRDPSKRITAKEALQHQWFKTATTVDILKTVQNNLTAKERFRRAIHLVKDINRFRNLNSPTDQSETVDQEHTNVNNEGNGN</sequence>
<comment type="similarity">
    <text evidence="7">Belongs to the protein kinase superfamily.</text>
</comment>
<dbReference type="CDD" id="cd05117">
    <property type="entry name" value="STKc_CAMK"/>
    <property type="match status" value="1"/>
</dbReference>
<dbReference type="Gene3D" id="1.10.510.10">
    <property type="entry name" value="Transferase(Phosphotransferase) domain 1"/>
    <property type="match status" value="1"/>
</dbReference>
<dbReference type="Pfam" id="PF00069">
    <property type="entry name" value="Pkinase"/>
    <property type="match status" value="1"/>
</dbReference>